<keyword evidence="5" id="KW-0732">Signal</keyword>
<dbReference type="InterPro" id="IPR011658">
    <property type="entry name" value="PA14_dom"/>
</dbReference>
<dbReference type="InterPro" id="IPR036909">
    <property type="entry name" value="Cyt_c-like_dom_sf"/>
</dbReference>
<organism evidence="7 8">
    <name type="scientific">Lentisphaera profundi</name>
    <dbReference type="NCBI Taxonomy" id="1658616"/>
    <lineage>
        <taxon>Bacteria</taxon>
        <taxon>Pseudomonadati</taxon>
        <taxon>Lentisphaerota</taxon>
        <taxon>Lentisphaeria</taxon>
        <taxon>Lentisphaerales</taxon>
        <taxon>Lentisphaeraceae</taxon>
        <taxon>Lentisphaera</taxon>
    </lineage>
</organism>
<dbReference type="Proteomes" id="UP001214250">
    <property type="component" value="Chromosome 2"/>
</dbReference>
<evidence type="ECO:0000259" key="6">
    <source>
        <dbReference type="PROSITE" id="PS51007"/>
    </source>
</evidence>
<evidence type="ECO:0000256" key="1">
    <source>
        <dbReference type="ARBA" id="ARBA00022617"/>
    </source>
</evidence>
<dbReference type="RefSeq" id="WP_274154229.1">
    <property type="nucleotide sequence ID" value="NZ_CP117812.1"/>
</dbReference>
<dbReference type="Pfam" id="PF07691">
    <property type="entry name" value="PA14"/>
    <property type="match status" value="1"/>
</dbReference>
<feature type="signal peptide" evidence="5">
    <location>
        <begin position="1"/>
        <end position="20"/>
    </location>
</feature>
<accession>A0ABY7W2Z5</accession>
<evidence type="ECO:0000313" key="8">
    <source>
        <dbReference type="Proteomes" id="UP001214250"/>
    </source>
</evidence>
<evidence type="ECO:0000256" key="5">
    <source>
        <dbReference type="SAM" id="SignalP"/>
    </source>
</evidence>
<sequence length="407" mass="45379">MNRKFIAGLGLFSLLSTPLAADSVQEGEKIYNQICHTCHAPDMKGGIGPSLIDDFWKHGDSPEAIFNTIKEGIPNSEMVPYKHLFKDDQISAVRDYIMSKQVGMRSLVLSTYPRNHFKDKDLSLEALKTVESIEQKNVKENLIFFKNNYNGTSHLETNLHVPEDGEYQIKINNIGRTVAYLNGEKIFAQDDKKKPSQSLNKSTHLKKGVHKLDIIHDERPQHALRFHAVLLIKGKSHVGLMGKSLEGSEPKVVRASGEAKVLRKYIHGISPRTLLCLLPNKVMVAYNPYQGKVEAVWKNALLDQTPSLNSRSANASTIKGDKVEAELLGIRASSPIKLLSYRYDADKVKITTSISGKQHKIIIAPVGADAYSIEGKSKEDISDFSIDLSKSDADPNSHNSNFKFIFK</sequence>
<dbReference type="InterPro" id="IPR009056">
    <property type="entry name" value="Cyt_c-like_dom"/>
</dbReference>
<dbReference type="PROSITE" id="PS51007">
    <property type="entry name" value="CYTC"/>
    <property type="match status" value="1"/>
</dbReference>
<evidence type="ECO:0000256" key="2">
    <source>
        <dbReference type="ARBA" id="ARBA00022723"/>
    </source>
</evidence>
<reference evidence="7 8" key="1">
    <citation type="submission" date="2023-02" db="EMBL/GenBank/DDBJ databases">
        <title>Genome sequence of Lentisphaera profundi SAORIC-696.</title>
        <authorList>
            <person name="Kim e."/>
            <person name="Cho J.-C."/>
            <person name="Choi A."/>
            <person name="Kang I."/>
        </authorList>
    </citation>
    <scope>NUCLEOTIDE SEQUENCE [LARGE SCALE GENOMIC DNA]</scope>
    <source>
        <strain evidence="7 8">SAORIC-696</strain>
    </source>
</reference>
<gene>
    <name evidence="7" type="ORF">PQO03_16160</name>
</gene>
<evidence type="ECO:0000256" key="4">
    <source>
        <dbReference type="PROSITE-ProRule" id="PRU00433"/>
    </source>
</evidence>
<protein>
    <submittedName>
        <fullName evidence="7">C-type cytochrome</fullName>
    </submittedName>
</protein>
<evidence type="ECO:0000313" key="7">
    <source>
        <dbReference type="EMBL" id="WDE99371.1"/>
    </source>
</evidence>
<keyword evidence="2 4" id="KW-0479">Metal-binding</keyword>
<dbReference type="SUPFAM" id="SSF46626">
    <property type="entry name" value="Cytochrome c"/>
    <property type="match status" value="1"/>
</dbReference>
<evidence type="ECO:0000256" key="3">
    <source>
        <dbReference type="ARBA" id="ARBA00023004"/>
    </source>
</evidence>
<name>A0ABY7W2Z5_9BACT</name>
<feature type="chain" id="PRO_5046801502" evidence="5">
    <location>
        <begin position="21"/>
        <end position="407"/>
    </location>
</feature>
<keyword evidence="1 4" id="KW-0349">Heme</keyword>
<keyword evidence="3 4" id="KW-0408">Iron</keyword>
<dbReference type="EMBL" id="CP117812">
    <property type="protein sequence ID" value="WDE99371.1"/>
    <property type="molecule type" value="Genomic_DNA"/>
</dbReference>
<dbReference type="Pfam" id="PF13442">
    <property type="entry name" value="Cytochrome_CBB3"/>
    <property type="match status" value="1"/>
</dbReference>
<proteinExistence type="predicted"/>
<keyword evidence="8" id="KW-1185">Reference proteome</keyword>
<dbReference type="Gene3D" id="1.10.760.10">
    <property type="entry name" value="Cytochrome c-like domain"/>
    <property type="match status" value="1"/>
</dbReference>
<feature type="domain" description="Cytochrome c" evidence="6">
    <location>
        <begin position="22"/>
        <end position="101"/>
    </location>
</feature>